<evidence type="ECO:0000313" key="4">
    <source>
        <dbReference type="Proteomes" id="UP000007934"/>
    </source>
</evidence>
<dbReference type="EMBL" id="FQ670179">
    <property type="protein sequence ID" value="CBY83098.1"/>
    <property type="molecule type" value="Genomic_DNA"/>
</dbReference>
<name>E7ACY0_HELFC</name>
<dbReference type="Gene3D" id="2.30.30.40">
    <property type="entry name" value="SH3 Domains"/>
    <property type="match status" value="1"/>
</dbReference>
<feature type="compositionally biased region" description="Pro residues" evidence="1">
    <location>
        <begin position="49"/>
        <end position="58"/>
    </location>
</feature>
<dbReference type="HOGENOM" id="CLU_1407069_0_0_7"/>
<proteinExistence type="predicted"/>
<dbReference type="KEGG" id="hfe:HFELIS_10140"/>
<keyword evidence="4" id="KW-1185">Reference proteome</keyword>
<evidence type="ECO:0000256" key="1">
    <source>
        <dbReference type="SAM" id="MobiDB-lite"/>
    </source>
</evidence>
<dbReference type="GeneID" id="36133305"/>
<dbReference type="Proteomes" id="UP000007934">
    <property type="component" value="Chromosome"/>
</dbReference>
<keyword evidence="2" id="KW-1133">Transmembrane helix</keyword>
<dbReference type="OrthoDB" id="5329768at2"/>
<evidence type="ECO:0000256" key="2">
    <source>
        <dbReference type="SAM" id="Phobius"/>
    </source>
</evidence>
<dbReference type="RefSeq" id="WP_013469464.1">
    <property type="nucleotide sequence ID" value="NC_014810.2"/>
</dbReference>
<sequence>MNNFKVLRLYGLASLWVVGLLGVYVGVFFQIRSTANILIPPATPVPITPIEIKPPTPPAQAKTQTPPPPPKSAPKSAPKPLEKKPPVVESTPPKVLPQTPPPPAPPSTPPTPTAPAPQPVVTPQIKPIKPETPKFKTYIVVVNVLNVRALPNIHARVTQQLMHAQKVQVLEIKDGWGRTKRGWVFLDYLERVP</sequence>
<gene>
    <name evidence="3" type="ordered locus">Hfelis_10140</name>
</gene>
<dbReference type="AlphaFoldDB" id="E7ACY0"/>
<dbReference type="STRING" id="936155.HFELIS_10140"/>
<reference evidence="3 4" key="1">
    <citation type="journal article" date="2011" name="Genome Biol. Evol.">
        <title>Comparative whole genome sequence analysis of the carcinogenic bacterial model pathogen Helicobacter felis.</title>
        <authorList>
            <person name="Arnold I.C."/>
            <person name="Zigova Z."/>
            <person name="Holden M."/>
            <person name="Lawley T.D."/>
            <person name="Rad R."/>
            <person name="Dougan G."/>
            <person name="Falkow S."/>
            <person name="Bentley S.D."/>
            <person name="Muller A."/>
        </authorList>
    </citation>
    <scope>NUCLEOTIDE SEQUENCE [LARGE SCALE GENOMIC DNA]</scope>
    <source>
        <strain evidence="4">ATCC 49179 / CCUG 28539 / NCTC 12436 / CS1</strain>
    </source>
</reference>
<evidence type="ECO:0000313" key="3">
    <source>
        <dbReference type="EMBL" id="CBY83098.1"/>
    </source>
</evidence>
<accession>E7ACY0</accession>
<feature type="transmembrane region" description="Helical" evidence="2">
    <location>
        <begin position="7"/>
        <end position="29"/>
    </location>
</feature>
<protein>
    <submittedName>
        <fullName evidence="3">Uncharacterized protein</fullName>
    </submittedName>
</protein>
<keyword evidence="2" id="KW-0812">Transmembrane</keyword>
<feature type="region of interest" description="Disordered" evidence="1">
    <location>
        <begin position="49"/>
        <end position="127"/>
    </location>
</feature>
<feature type="compositionally biased region" description="Pro residues" evidence="1">
    <location>
        <begin position="94"/>
        <end position="120"/>
    </location>
</feature>
<dbReference type="PRINTS" id="PR01217">
    <property type="entry name" value="PRICHEXTENSN"/>
</dbReference>
<organism evidence="3 4">
    <name type="scientific">Helicobacter felis (strain ATCC 49179 / CCUG 28539 / NCTC 12436 / CS1)</name>
    <dbReference type="NCBI Taxonomy" id="936155"/>
    <lineage>
        <taxon>Bacteria</taxon>
        <taxon>Pseudomonadati</taxon>
        <taxon>Campylobacterota</taxon>
        <taxon>Epsilonproteobacteria</taxon>
        <taxon>Campylobacterales</taxon>
        <taxon>Helicobacteraceae</taxon>
        <taxon>Helicobacter</taxon>
    </lineage>
</organism>
<keyword evidence="2" id="KW-0472">Membrane</keyword>